<dbReference type="InterPro" id="IPR003540">
    <property type="entry name" value="ADP-ribosyltransferase"/>
</dbReference>
<dbReference type="Pfam" id="PF03496">
    <property type="entry name" value="ADPrib_exo_Tox"/>
    <property type="match status" value="1"/>
</dbReference>
<comment type="caution">
    <text evidence="4">The sequence shown here is derived from an EMBL/GenBank/DDBJ whole genome shotgun (WGS) entry which is preliminary data.</text>
</comment>
<feature type="domain" description="ADP ribosyltransferase" evidence="3">
    <location>
        <begin position="59"/>
        <end position="239"/>
    </location>
</feature>
<evidence type="ECO:0000259" key="3">
    <source>
        <dbReference type="Pfam" id="PF03496"/>
    </source>
</evidence>
<name>A0A1J5UMI1_9GAMM</name>
<reference evidence="5" key="1">
    <citation type="submission" date="2016-09" db="EMBL/GenBank/DDBJ databases">
        <title>Genome Sequence of Bathymodiolus thermophilus sulfur-oxidizing gill endosymbiont.</title>
        <authorList>
            <person name="Ponnudurai R."/>
            <person name="Kleiner M."/>
            <person name="Sayavedra L."/>
            <person name="Thuermer A."/>
            <person name="Felbeck H."/>
            <person name="Schlueter R."/>
            <person name="Schweder T."/>
            <person name="Markert S."/>
        </authorList>
    </citation>
    <scope>NUCLEOTIDE SEQUENCE [LARGE SCALE GENOMIC DNA]</scope>
    <source>
        <strain evidence="5">BAT/CrabSpa'14</strain>
    </source>
</reference>
<dbReference type="GO" id="GO:0005576">
    <property type="term" value="C:extracellular region"/>
    <property type="evidence" value="ECO:0007669"/>
    <property type="project" value="InterPro"/>
</dbReference>
<feature type="signal peptide" evidence="2">
    <location>
        <begin position="1"/>
        <end position="20"/>
    </location>
</feature>
<dbReference type="PROSITE" id="PS51996">
    <property type="entry name" value="TR_MART"/>
    <property type="match status" value="1"/>
</dbReference>
<feature type="compositionally biased region" description="Low complexity" evidence="1">
    <location>
        <begin position="122"/>
        <end position="131"/>
    </location>
</feature>
<evidence type="ECO:0000256" key="2">
    <source>
        <dbReference type="SAM" id="SignalP"/>
    </source>
</evidence>
<feature type="chain" id="PRO_5009635983" description="ADP ribosyltransferase domain-containing protein" evidence="2">
    <location>
        <begin position="21"/>
        <end position="298"/>
    </location>
</feature>
<accession>A0A1J5UMI1</accession>
<evidence type="ECO:0000313" key="5">
    <source>
        <dbReference type="Proteomes" id="UP000182798"/>
    </source>
</evidence>
<dbReference type="Proteomes" id="UP000182798">
    <property type="component" value="Unassembled WGS sequence"/>
</dbReference>
<dbReference type="SUPFAM" id="SSF56399">
    <property type="entry name" value="ADP-ribosylation"/>
    <property type="match status" value="1"/>
</dbReference>
<dbReference type="RefSeq" id="WP_071563495.1">
    <property type="nucleotide sequence ID" value="NZ_CAESAR020000099.1"/>
</dbReference>
<feature type="region of interest" description="Disordered" evidence="1">
    <location>
        <begin position="114"/>
        <end position="135"/>
    </location>
</feature>
<evidence type="ECO:0000313" key="4">
    <source>
        <dbReference type="EMBL" id="OIR25447.1"/>
    </source>
</evidence>
<keyword evidence="2" id="KW-0732">Signal</keyword>
<dbReference type="Gene3D" id="3.90.176.10">
    <property type="entry name" value="Toxin ADP-ribosyltransferase, Chain A, domain 1"/>
    <property type="match status" value="1"/>
</dbReference>
<organism evidence="4 5">
    <name type="scientific">Bathymodiolus thermophilus thioautotrophic gill symbiont</name>
    <dbReference type="NCBI Taxonomy" id="2360"/>
    <lineage>
        <taxon>Bacteria</taxon>
        <taxon>Pseudomonadati</taxon>
        <taxon>Pseudomonadota</taxon>
        <taxon>Gammaproteobacteria</taxon>
        <taxon>sulfur-oxidizing symbionts</taxon>
    </lineage>
</organism>
<gene>
    <name evidence="4" type="ORF">BGC33_06635</name>
</gene>
<dbReference type="EMBL" id="MIQH01000325">
    <property type="protein sequence ID" value="OIR25447.1"/>
    <property type="molecule type" value="Genomic_DNA"/>
</dbReference>
<dbReference type="AlphaFoldDB" id="A0A1J5UMI1"/>
<proteinExistence type="predicted"/>
<protein>
    <recommendedName>
        <fullName evidence="3">ADP ribosyltransferase domain-containing protein</fullName>
    </recommendedName>
</protein>
<evidence type="ECO:0000256" key="1">
    <source>
        <dbReference type="SAM" id="MobiDB-lite"/>
    </source>
</evidence>
<sequence length="298" mass="33238">MKKYYLLIALLIWTFADASATIFPSEDKQREIFTNNSASERDKIKSVYSEKMRKQTEGLEITSEEKLYFDGYTVDSNSYINNYLKDGAGSSAPESIEVYQAKIKNFSETMNKFPPSNSNIYRGSSSTRSSGNGKPYYDLDGEVPGITEGDFIVTDKFTSFSYSFEEASDFSRTGAVENDIGVIFGVENSTNSVPIAPYSVEDEAEALTKPGQIYRVKKTTSYKGFIDDDGIEKRMVTVELTEQEMVPEDAKVFFMSEGSAINKEKLEIFKERLGADNEHLIPDSLKNNINVGGEGCAP</sequence>